<accession>A0ABY7DML2</accession>
<dbReference type="InterPro" id="IPR016197">
    <property type="entry name" value="Chromo-like_dom_sf"/>
</dbReference>
<evidence type="ECO:0008006" key="3">
    <source>
        <dbReference type="Google" id="ProtNLM"/>
    </source>
</evidence>
<gene>
    <name evidence="1" type="ORF">MAR_023290</name>
</gene>
<dbReference type="Proteomes" id="UP001164746">
    <property type="component" value="Chromosome 3"/>
</dbReference>
<dbReference type="CDD" id="cd00024">
    <property type="entry name" value="CD_CSD"/>
    <property type="match status" value="1"/>
</dbReference>
<name>A0ABY7DML2_MYAAR</name>
<reference evidence="1" key="1">
    <citation type="submission" date="2022-11" db="EMBL/GenBank/DDBJ databases">
        <title>Centuries of genome instability and evolution in soft-shell clam transmissible cancer (bioRxiv).</title>
        <authorList>
            <person name="Hart S.F.M."/>
            <person name="Yonemitsu M.A."/>
            <person name="Giersch R.M."/>
            <person name="Beal B.F."/>
            <person name="Arriagada G."/>
            <person name="Davis B.W."/>
            <person name="Ostrander E.A."/>
            <person name="Goff S.P."/>
            <person name="Metzger M.J."/>
        </authorList>
    </citation>
    <scope>NUCLEOTIDE SEQUENCE</scope>
    <source>
        <strain evidence="1">MELC-2E11</strain>
        <tissue evidence="1">Siphon/mantle</tissue>
    </source>
</reference>
<sequence length="143" mass="17441">MEKTNIMQRIWQENICNHIKKKNFFDRYPTLLETYWFPLMTNSTLREIVQQVNEFRSKGISLTSAVKRVLKKKKIAFEDLFDLEDSEESEEDENEEEYMDSQDTFKIDKIEKTKGIGKYKQYFVKWKYYPKKFNSWIKASDFE</sequence>
<protein>
    <recommendedName>
        <fullName evidence="3">Chromo domain-containing protein</fullName>
    </recommendedName>
</protein>
<keyword evidence="2" id="KW-1185">Reference proteome</keyword>
<evidence type="ECO:0000313" key="2">
    <source>
        <dbReference type="Proteomes" id="UP001164746"/>
    </source>
</evidence>
<dbReference type="SUPFAM" id="SSF54160">
    <property type="entry name" value="Chromo domain-like"/>
    <property type="match status" value="1"/>
</dbReference>
<evidence type="ECO:0000313" key="1">
    <source>
        <dbReference type="EMBL" id="WAQ98917.1"/>
    </source>
</evidence>
<organism evidence="1 2">
    <name type="scientific">Mya arenaria</name>
    <name type="common">Soft-shell clam</name>
    <dbReference type="NCBI Taxonomy" id="6604"/>
    <lineage>
        <taxon>Eukaryota</taxon>
        <taxon>Metazoa</taxon>
        <taxon>Spiralia</taxon>
        <taxon>Lophotrochozoa</taxon>
        <taxon>Mollusca</taxon>
        <taxon>Bivalvia</taxon>
        <taxon>Autobranchia</taxon>
        <taxon>Heteroconchia</taxon>
        <taxon>Euheterodonta</taxon>
        <taxon>Imparidentia</taxon>
        <taxon>Neoheterodontei</taxon>
        <taxon>Myida</taxon>
        <taxon>Myoidea</taxon>
        <taxon>Myidae</taxon>
        <taxon>Mya</taxon>
    </lineage>
</organism>
<dbReference type="Gene3D" id="2.40.50.40">
    <property type="match status" value="1"/>
</dbReference>
<dbReference type="EMBL" id="CP111014">
    <property type="protein sequence ID" value="WAQ98917.1"/>
    <property type="molecule type" value="Genomic_DNA"/>
</dbReference>
<proteinExistence type="predicted"/>